<dbReference type="SUPFAM" id="SSF53187">
    <property type="entry name" value="Zn-dependent exopeptidases"/>
    <property type="match status" value="1"/>
</dbReference>
<dbReference type="PANTHER" id="PTHR11014:SF169">
    <property type="entry name" value="CLAN MH, FAMILY M20, PEPTIDASE T-LIKE METALLOPEPTIDASE"/>
    <property type="match status" value="1"/>
</dbReference>
<evidence type="ECO:0000313" key="2">
    <source>
        <dbReference type="EMBL" id="MPL95182.1"/>
    </source>
</evidence>
<name>A0A644VXG6_9ZZZZ</name>
<dbReference type="InterPro" id="IPR011650">
    <property type="entry name" value="Peptidase_M20_dimer"/>
</dbReference>
<gene>
    <name evidence="2" type="primary">yxeP_4</name>
    <name evidence="2" type="ORF">SDC9_41351</name>
</gene>
<protein>
    <submittedName>
        <fullName evidence="2">Putative hydrolase YxeP</fullName>
        <ecNumber evidence="2">3.-.-.-</ecNumber>
    </submittedName>
</protein>
<dbReference type="Gene3D" id="3.40.630.10">
    <property type="entry name" value="Zn peptidases"/>
    <property type="match status" value="1"/>
</dbReference>
<dbReference type="PANTHER" id="PTHR11014">
    <property type="entry name" value="PEPTIDASE M20 FAMILY MEMBER"/>
    <property type="match status" value="1"/>
</dbReference>
<evidence type="ECO:0000259" key="1">
    <source>
        <dbReference type="Pfam" id="PF07687"/>
    </source>
</evidence>
<dbReference type="AlphaFoldDB" id="A0A644VXG6"/>
<dbReference type="InterPro" id="IPR036264">
    <property type="entry name" value="Bact_exopeptidase_dim_dom"/>
</dbReference>
<accession>A0A644VXG6</accession>
<dbReference type="InterPro" id="IPR002933">
    <property type="entry name" value="Peptidase_M20"/>
</dbReference>
<organism evidence="2">
    <name type="scientific">bioreactor metagenome</name>
    <dbReference type="NCBI Taxonomy" id="1076179"/>
    <lineage>
        <taxon>unclassified sequences</taxon>
        <taxon>metagenomes</taxon>
        <taxon>ecological metagenomes</taxon>
    </lineage>
</organism>
<dbReference type="Pfam" id="PF01546">
    <property type="entry name" value="Peptidase_M20"/>
    <property type="match status" value="1"/>
</dbReference>
<feature type="domain" description="Peptidase M20 dimerisation" evidence="1">
    <location>
        <begin position="164"/>
        <end position="263"/>
    </location>
</feature>
<dbReference type="SUPFAM" id="SSF55031">
    <property type="entry name" value="Bacterial exopeptidase dimerisation domain"/>
    <property type="match status" value="1"/>
</dbReference>
<dbReference type="EC" id="3.-.-.-" evidence="2"/>
<keyword evidence="2" id="KW-0378">Hydrolase</keyword>
<reference evidence="2" key="1">
    <citation type="submission" date="2019-08" db="EMBL/GenBank/DDBJ databases">
        <authorList>
            <person name="Kucharzyk K."/>
            <person name="Murdoch R.W."/>
            <person name="Higgins S."/>
            <person name="Loffler F."/>
        </authorList>
    </citation>
    <scope>NUCLEOTIDE SEQUENCE</scope>
</reference>
<sequence>MDQTTLDKIMALRKELHTSAEPSGEERKTKEILERFLRENTTLRLADKGKWFFAAHEEGDFLPNIAFRADMDALTLPSGEASHLCGHDGHSATLAGLGLLLEGKTLGKNIFLLFQHAEETGLGGADCRPFIMENKIDEIYAYHNIPGWPEGSVLLRPGTFACSSRGMTVRFEGRPSHAAYPEAGINPAFAAAALIAALPGLLTSEQYRGMVLSTLVGAEIGSKSFGTAAGKAEVYLTLRAWHEEDLDKLQSTIESISRQAAERDGAEVSFAFCEEFPETVNDESCLCKVADACAKLGLKTEAPPEPFRWSEDFGHYLKDAKGAMYGIGDGTEYPQLHTEDFSFNDRIIATAVGVFEALVRQK</sequence>
<dbReference type="EMBL" id="VSSQ01000457">
    <property type="protein sequence ID" value="MPL95182.1"/>
    <property type="molecule type" value="Genomic_DNA"/>
</dbReference>
<dbReference type="Pfam" id="PF07687">
    <property type="entry name" value="M20_dimer"/>
    <property type="match status" value="1"/>
</dbReference>
<dbReference type="GO" id="GO:0016787">
    <property type="term" value="F:hydrolase activity"/>
    <property type="evidence" value="ECO:0007669"/>
    <property type="project" value="UniProtKB-KW"/>
</dbReference>
<proteinExistence type="predicted"/>
<dbReference type="InterPro" id="IPR017439">
    <property type="entry name" value="Amidohydrolase"/>
</dbReference>
<comment type="caution">
    <text evidence="2">The sequence shown here is derived from an EMBL/GenBank/DDBJ whole genome shotgun (WGS) entry which is preliminary data.</text>
</comment>
<dbReference type="Gene3D" id="3.30.70.360">
    <property type="match status" value="1"/>
</dbReference>